<comment type="similarity">
    <text evidence="2">Belongs to the Nudix hydrolase family.</text>
</comment>
<dbReference type="GO" id="GO:0006281">
    <property type="term" value="P:DNA repair"/>
    <property type="evidence" value="ECO:0007669"/>
    <property type="project" value="UniProtKB-KW"/>
</dbReference>
<evidence type="ECO:0000256" key="6">
    <source>
        <dbReference type="ARBA" id="ARBA00022763"/>
    </source>
</evidence>
<dbReference type="GO" id="GO:0006260">
    <property type="term" value="P:DNA replication"/>
    <property type="evidence" value="ECO:0007669"/>
    <property type="project" value="UniProtKB-KW"/>
</dbReference>
<evidence type="ECO:0000256" key="16">
    <source>
        <dbReference type="ARBA" id="ARBA00042798"/>
    </source>
</evidence>
<keyword evidence="4" id="KW-0235">DNA replication</keyword>
<dbReference type="PRINTS" id="PR00502">
    <property type="entry name" value="NUDIXFAMILY"/>
</dbReference>
<evidence type="ECO:0000256" key="15">
    <source>
        <dbReference type="ARBA" id="ARBA00041979"/>
    </source>
</evidence>
<evidence type="ECO:0000256" key="17">
    <source>
        <dbReference type="PIRSR" id="PIRSR603561-1"/>
    </source>
</evidence>
<proteinExistence type="inferred from homology"/>
<feature type="binding site" evidence="17">
    <location>
        <position position="29"/>
    </location>
    <ligand>
        <name>8-oxo-dGTP</name>
        <dbReference type="ChEBI" id="CHEBI:77896"/>
    </ligand>
</feature>
<dbReference type="GO" id="GO:0044716">
    <property type="term" value="F:8-oxo-GDP phosphatase activity"/>
    <property type="evidence" value="ECO:0007669"/>
    <property type="project" value="TreeGrafter"/>
</dbReference>
<dbReference type="InterPro" id="IPR020084">
    <property type="entry name" value="NUDIX_hydrolase_CS"/>
</dbReference>
<dbReference type="GO" id="GO:0046872">
    <property type="term" value="F:metal ion binding"/>
    <property type="evidence" value="ECO:0007669"/>
    <property type="project" value="UniProtKB-KW"/>
</dbReference>
<evidence type="ECO:0000256" key="1">
    <source>
        <dbReference type="ARBA" id="ARBA00001946"/>
    </source>
</evidence>
<evidence type="ECO:0000256" key="4">
    <source>
        <dbReference type="ARBA" id="ARBA00022705"/>
    </source>
</evidence>
<feature type="binding site" evidence="18">
    <location>
        <position position="58"/>
    </location>
    <ligand>
        <name>Mg(2+)</name>
        <dbReference type="ChEBI" id="CHEBI:18420"/>
    </ligand>
</feature>
<sequence>MKRVHIVAGVIFNTDKSEIFITKRMAKQHQGGLWEFPGGKVETNESIEQALTRELNEEIGIQSMTLTPYQHLDFDYEDKALTFDFMLVTEFSGTPFGREGQQGQWVSVKSLSDYPFPAANQPILERVIKEFT</sequence>
<dbReference type="InterPro" id="IPR020476">
    <property type="entry name" value="Nudix_hydrolase"/>
</dbReference>
<dbReference type="PANTHER" id="PTHR47707:SF1">
    <property type="entry name" value="NUDIX HYDROLASE FAMILY PROTEIN"/>
    <property type="match status" value="1"/>
</dbReference>
<comment type="caution">
    <text evidence="20">The sequence shown here is derived from an EMBL/GenBank/DDBJ whole genome shotgun (WGS) entry which is preliminary data.</text>
</comment>
<feature type="binding site" evidence="17">
    <location>
        <begin position="35"/>
        <end position="38"/>
    </location>
    <ligand>
        <name>8-oxo-dGTP</name>
        <dbReference type="ChEBI" id="CHEBI:77896"/>
    </ligand>
</feature>
<evidence type="ECO:0000256" key="10">
    <source>
        <dbReference type="ARBA" id="ARBA00035861"/>
    </source>
</evidence>
<dbReference type="GO" id="GO:0044715">
    <property type="term" value="F:8-oxo-dGDP phosphatase activity"/>
    <property type="evidence" value="ECO:0007669"/>
    <property type="project" value="TreeGrafter"/>
</dbReference>
<dbReference type="PROSITE" id="PS00893">
    <property type="entry name" value="NUDIX_BOX"/>
    <property type="match status" value="1"/>
</dbReference>
<evidence type="ECO:0000256" key="3">
    <source>
        <dbReference type="ARBA" id="ARBA00022457"/>
    </source>
</evidence>
<keyword evidence="21" id="KW-1185">Reference proteome</keyword>
<comment type="cofactor">
    <cofactor evidence="1 18">
        <name>Mg(2+)</name>
        <dbReference type="ChEBI" id="CHEBI:18420"/>
    </cofactor>
</comment>
<dbReference type="InterPro" id="IPR003561">
    <property type="entry name" value="Mutator_MutT"/>
</dbReference>
<dbReference type="PANTHER" id="PTHR47707">
    <property type="entry name" value="8-OXO-DGTP DIPHOSPHATASE"/>
    <property type="match status" value="1"/>
</dbReference>
<keyword evidence="7 20" id="KW-0378">Hydrolase</keyword>
<dbReference type="eggNOG" id="COG0494">
    <property type="taxonomic scope" value="Bacteria"/>
</dbReference>
<feature type="binding site" evidence="17">
    <location>
        <position position="120"/>
    </location>
    <ligand>
        <name>8-oxo-dGTP</name>
        <dbReference type="ChEBI" id="CHEBI:77896"/>
    </ligand>
</feature>
<evidence type="ECO:0000256" key="9">
    <source>
        <dbReference type="ARBA" id="ARBA00023204"/>
    </source>
</evidence>
<dbReference type="Pfam" id="PF14815">
    <property type="entry name" value="NUDIX_4"/>
    <property type="match status" value="1"/>
</dbReference>
<dbReference type="RefSeq" id="WP_009602583.1">
    <property type="nucleotide sequence ID" value="NZ_AEIU01000094.1"/>
</dbReference>
<evidence type="ECO:0000256" key="12">
    <source>
        <dbReference type="ARBA" id="ARBA00038905"/>
    </source>
</evidence>
<reference evidence="20 21" key="1">
    <citation type="journal article" date="2012" name="Int. J. Syst. Evol. Microbiol.">
        <title>Vibrio caribbeanicus sp. nov., isolated from the marine sponge Scleritoderma cyanea.</title>
        <authorList>
            <person name="Hoffmann M."/>
            <person name="Monday S.R."/>
            <person name="Allard M.W."/>
            <person name="Strain E.A."/>
            <person name="Whittaker P."/>
            <person name="Naum M."/>
            <person name="McCarthy P.J."/>
            <person name="Lopez J.V."/>
            <person name="Fischer M."/>
            <person name="Brown E.W."/>
        </authorList>
    </citation>
    <scope>NUCLEOTIDE SEQUENCE [LARGE SCALE GENOMIC DNA]</scope>
    <source>
        <strain evidence="20 21">ATCC BAA-2122</strain>
    </source>
</reference>
<dbReference type="AlphaFoldDB" id="E3BN74"/>
<evidence type="ECO:0000256" key="14">
    <source>
        <dbReference type="ARBA" id="ARBA00041592"/>
    </source>
</evidence>
<dbReference type="InterPro" id="IPR029119">
    <property type="entry name" value="MutY_C"/>
</dbReference>
<dbReference type="Gene3D" id="3.90.79.10">
    <property type="entry name" value="Nucleoside Triphosphate Pyrophosphohydrolase"/>
    <property type="match status" value="1"/>
</dbReference>
<dbReference type="InterPro" id="IPR000086">
    <property type="entry name" value="NUDIX_hydrolase_dom"/>
</dbReference>
<dbReference type="CDD" id="cd03425">
    <property type="entry name" value="NUDIX_MutT_NudA_like"/>
    <property type="match status" value="1"/>
</dbReference>
<dbReference type="EMBL" id="AEIU01000094">
    <property type="protein sequence ID" value="EFP95516.1"/>
    <property type="molecule type" value="Genomic_DNA"/>
</dbReference>
<evidence type="ECO:0000313" key="21">
    <source>
        <dbReference type="Proteomes" id="UP000002943"/>
    </source>
</evidence>
<dbReference type="InterPro" id="IPR015797">
    <property type="entry name" value="NUDIX_hydrolase-like_dom_sf"/>
</dbReference>
<gene>
    <name evidence="20" type="ORF">VIBC2010_17689</name>
</gene>
<evidence type="ECO:0000256" key="7">
    <source>
        <dbReference type="ARBA" id="ARBA00022801"/>
    </source>
</evidence>
<evidence type="ECO:0000259" key="19">
    <source>
        <dbReference type="PROSITE" id="PS51462"/>
    </source>
</evidence>
<dbReference type="OrthoDB" id="9810648at2"/>
<feature type="binding site" evidence="17">
    <location>
        <position position="24"/>
    </location>
    <ligand>
        <name>8-oxo-dGTP</name>
        <dbReference type="ChEBI" id="CHEBI:77896"/>
    </ligand>
</feature>
<evidence type="ECO:0000313" key="20">
    <source>
        <dbReference type="EMBL" id="EFP95516.1"/>
    </source>
</evidence>
<comment type="catalytic activity">
    <reaction evidence="10">
        <text>8-oxo-dGTP + H2O = 8-oxo-dGMP + diphosphate + H(+)</text>
        <dbReference type="Rhea" id="RHEA:31575"/>
        <dbReference type="ChEBI" id="CHEBI:15377"/>
        <dbReference type="ChEBI" id="CHEBI:15378"/>
        <dbReference type="ChEBI" id="CHEBI:33019"/>
        <dbReference type="ChEBI" id="CHEBI:63224"/>
        <dbReference type="ChEBI" id="CHEBI:77896"/>
        <dbReference type="EC" id="3.6.1.55"/>
    </reaction>
</comment>
<dbReference type="FunFam" id="3.90.79.10:FF:000014">
    <property type="entry name" value="8-oxo-dGTP diphosphatase MutT"/>
    <property type="match status" value="1"/>
</dbReference>
<feature type="binding site" evidence="18">
    <location>
        <position position="38"/>
    </location>
    <ligand>
        <name>Mg(2+)</name>
        <dbReference type="ChEBI" id="CHEBI:18420"/>
    </ligand>
</feature>
<keyword evidence="3" id="KW-0515">Mutator protein</keyword>
<dbReference type="PROSITE" id="PS51462">
    <property type="entry name" value="NUDIX"/>
    <property type="match status" value="1"/>
</dbReference>
<dbReference type="GO" id="GO:0008413">
    <property type="term" value="F:8-oxo-7,8-dihydroguanosine triphosphate pyrophosphatase activity"/>
    <property type="evidence" value="ECO:0007669"/>
    <property type="project" value="InterPro"/>
</dbReference>
<dbReference type="NCBIfam" id="TIGR00586">
    <property type="entry name" value="mutt"/>
    <property type="match status" value="1"/>
</dbReference>
<keyword evidence="9" id="KW-0234">DNA repair</keyword>
<name>E3BN74_9VIBR</name>
<keyword evidence="8 18" id="KW-0460">Magnesium</keyword>
<evidence type="ECO:0000256" key="13">
    <source>
        <dbReference type="ARBA" id="ARBA00040794"/>
    </source>
</evidence>
<accession>E3BN74</accession>
<evidence type="ECO:0000256" key="11">
    <source>
        <dbReference type="ARBA" id="ARBA00036904"/>
    </source>
</evidence>
<dbReference type="SUPFAM" id="SSF55811">
    <property type="entry name" value="Nudix"/>
    <property type="match status" value="1"/>
</dbReference>
<keyword evidence="6" id="KW-0227">DNA damage</keyword>
<dbReference type="GO" id="GO:0035539">
    <property type="term" value="F:8-oxo-7,8-dihydrodeoxyguanosine triphosphate pyrophosphatase activity"/>
    <property type="evidence" value="ECO:0007669"/>
    <property type="project" value="UniProtKB-EC"/>
</dbReference>
<evidence type="ECO:0000256" key="8">
    <source>
        <dbReference type="ARBA" id="ARBA00022842"/>
    </source>
</evidence>
<protein>
    <recommendedName>
        <fullName evidence="13">8-oxo-dGTP diphosphatase</fullName>
        <ecNumber evidence="12">3.6.1.55</ecNumber>
    </recommendedName>
    <alternativeName>
        <fullName evidence="16">7,8-dihydro-8-oxoguanine-triphosphatase</fullName>
    </alternativeName>
    <alternativeName>
        <fullName evidence="15">Mutator protein MutT</fullName>
    </alternativeName>
    <alternativeName>
        <fullName evidence="14">dGTP pyrophosphohydrolase</fullName>
    </alternativeName>
</protein>
<dbReference type="EC" id="3.6.1.55" evidence="12"/>
<dbReference type="STRING" id="796620.VIBC2010_17689"/>
<evidence type="ECO:0000256" key="5">
    <source>
        <dbReference type="ARBA" id="ARBA00022723"/>
    </source>
</evidence>
<feature type="domain" description="Nudix hydrolase" evidence="19">
    <location>
        <begin position="2"/>
        <end position="129"/>
    </location>
</feature>
<dbReference type="Proteomes" id="UP000002943">
    <property type="component" value="Unassembled WGS sequence"/>
</dbReference>
<keyword evidence="5 18" id="KW-0479">Metal-binding</keyword>
<comment type="catalytic activity">
    <reaction evidence="11">
        <text>8-oxo-GTP + H2O = 8-oxo-GMP + diphosphate + H(+)</text>
        <dbReference type="Rhea" id="RHEA:67616"/>
        <dbReference type="ChEBI" id="CHEBI:15377"/>
        <dbReference type="ChEBI" id="CHEBI:15378"/>
        <dbReference type="ChEBI" id="CHEBI:33019"/>
        <dbReference type="ChEBI" id="CHEBI:143553"/>
        <dbReference type="ChEBI" id="CHEBI:145694"/>
    </reaction>
</comment>
<organism evidence="20 21">
    <name type="scientific">Vibrio caribbeanicus ATCC BAA-2122</name>
    <dbReference type="NCBI Taxonomy" id="796620"/>
    <lineage>
        <taxon>Bacteria</taxon>
        <taxon>Pseudomonadati</taxon>
        <taxon>Pseudomonadota</taxon>
        <taxon>Gammaproteobacteria</taxon>
        <taxon>Vibrionales</taxon>
        <taxon>Vibrionaceae</taxon>
        <taxon>Vibrio</taxon>
    </lineage>
</organism>
<evidence type="ECO:0000256" key="18">
    <source>
        <dbReference type="PIRSR" id="PIRSR603561-2"/>
    </source>
</evidence>
<evidence type="ECO:0000256" key="2">
    <source>
        <dbReference type="ARBA" id="ARBA00005582"/>
    </source>
</evidence>
<dbReference type="InterPro" id="IPR047127">
    <property type="entry name" value="MutT-like"/>
</dbReference>